<dbReference type="AlphaFoldDB" id="A0A532V0X5"/>
<organism evidence="1 2">
    <name type="scientific">candidate division LCP-89 bacterium B3_LCP</name>
    <dbReference type="NCBI Taxonomy" id="2012998"/>
    <lineage>
        <taxon>Bacteria</taxon>
        <taxon>Pseudomonadati</taxon>
        <taxon>Bacteria division LCP-89</taxon>
    </lineage>
</organism>
<name>A0A532V0X5_UNCL8</name>
<dbReference type="InterPro" id="IPR043519">
    <property type="entry name" value="NT_sf"/>
</dbReference>
<reference evidence="1 2" key="1">
    <citation type="submission" date="2017-06" db="EMBL/GenBank/DDBJ databases">
        <title>Novel microbial phyla capable of carbon fixation and sulfur reduction in deep-sea sediments.</title>
        <authorList>
            <person name="Huang J."/>
            <person name="Baker B."/>
            <person name="Wang Y."/>
        </authorList>
    </citation>
    <scope>NUCLEOTIDE SEQUENCE [LARGE SCALE GENOMIC DNA]</scope>
    <source>
        <strain evidence="1">B3_LCP</strain>
    </source>
</reference>
<evidence type="ECO:0000313" key="2">
    <source>
        <dbReference type="Proteomes" id="UP000319619"/>
    </source>
</evidence>
<evidence type="ECO:0000313" key="1">
    <source>
        <dbReference type="EMBL" id="TKJ40851.1"/>
    </source>
</evidence>
<sequence>MTPKRDPLKIASGFADALKGAFGNELQSVLLVGSAVRGDFIPGKSDINTLVILTPDGMDWLEKAYPVLRTWQRKGLAVPHFMMPDAVTNALDSYPLEFLDFKTFHKVIVGPDIMAEVDIPAKPLRLQIERELRGKLFLFRQVFASEAGHSKQLRIVLTRSVSVFTPVFQGILELGKQTIPVDRHDLFREAAAFAGFSERVFLQLLDIRDGKGSKNLKVVFKDLIKEIGPIVQWIDGFDAK</sequence>
<evidence type="ECO:0008006" key="3">
    <source>
        <dbReference type="Google" id="ProtNLM"/>
    </source>
</evidence>
<proteinExistence type="predicted"/>
<comment type="caution">
    <text evidence="1">The sequence shown here is derived from an EMBL/GenBank/DDBJ whole genome shotgun (WGS) entry which is preliminary data.</text>
</comment>
<accession>A0A532V0X5</accession>
<dbReference type="EMBL" id="NJBN01000004">
    <property type="protein sequence ID" value="TKJ40851.1"/>
    <property type="molecule type" value="Genomic_DNA"/>
</dbReference>
<dbReference type="SUPFAM" id="SSF81301">
    <property type="entry name" value="Nucleotidyltransferase"/>
    <property type="match status" value="1"/>
</dbReference>
<gene>
    <name evidence="1" type="ORF">CEE37_07775</name>
</gene>
<dbReference type="Proteomes" id="UP000319619">
    <property type="component" value="Unassembled WGS sequence"/>
</dbReference>
<protein>
    <recommendedName>
        <fullName evidence="3">Polymerase nucleotidyl transferase domain-containing protein</fullName>
    </recommendedName>
</protein>